<dbReference type="EMBL" id="CP021061">
    <property type="protein sequence ID" value="ARP58185.1"/>
    <property type="molecule type" value="Genomic_DNA"/>
</dbReference>
<dbReference type="GO" id="GO:0004222">
    <property type="term" value="F:metalloendopeptidase activity"/>
    <property type="evidence" value="ECO:0007669"/>
    <property type="project" value="InterPro"/>
</dbReference>
<keyword evidence="1 6" id="KW-0645">Protease</keyword>
<dbReference type="InterPro" id="IPR001567">
    <property type="entry name" value="Pept_M3A_M3B_dom"/>
</dbReference>
<dbReference type="NCBIfam" id="TIGR02289">
    <property type="entry name" value="M3_not_pepF"/>
    <property type="match status" value="1"/>
</dbReference>
<dbReference type="SUPFAM" id="SSF55486">
    <property type="entry name" value="Metalloproteases ('zincins'), catalytic domain"/>
    <property type="match status" value="1"/>
</dbReference>
<evidence type="ECO:0000256" key="2">
    <source>
        <dbReference type="ARBA" id="ARBA00022723"/>
    </source>
</evidence>
<dbReference type="Proteomes" id="UP000194143">
    <property type="component" value="Chromosome"/>
</dbReference>
<dbReference type="InterPro" id="IPR011976">
    <property type="entry name" value="Pept_M3B_oligopep-rel"/>
</dbReference>
<proteinExistence type="inferred from homology"/>
<dbReference type="Pfam" id="PF01432">
    <property type="entry name" value="Peptidase_M3"/>
    <property type="match status" value="1"/>
</dbReference>
<comment type="cofactor">
    <cofactor evidence="6">
        <name>Zn(2+)</name>
        <dbReference type="ChEBI" id="CHEBI:29105"/>
    </cofactor>
    <text evidence="6">Binds 1 zinc ion.</text>
</comment>
<dbReference type="GO" id="GO:0006518">
    <property type="term" value="P:peptide metabolic process"/>
    <property type="evidence" value="ECO:0007669"/>
    <property type="project" value="TreeGrafter"/>
</dbReference>
<keyword evidence="3 6" id="KW-0378">Hydrolase</keyword>
<keyword evidence="9" id="KW-1185">Reference proteome</keyword>
<dbReference type="GO" id="GO:0006508">
    <property type="term" value="P:proteolysis"/>
    <property type="evidence" value="ECO:0007669"/>
    <property type="project" value="UniProtKB-KW"/>
</dbReference>
<evidence type="ECO:0000259" key="7">
    <source>
        <dbReference type="Pfam" id="PF01432"/>
    </source>
</evidence>
<evidence type="ECO:0000313" key="8">
    <source>
        <dbReference type="EMBL" id="ARP58185.1"/>
    </source>
</evidence>
<dbReference type="AlphaFoldDB" id="A0A1W6WNP3"/>
<feature type="domain" description="Peptidase M3A/M3B catalytic" evidence="7">
    <location>
        <begin position="155"/>
        <end position="512"/>
    </location>
</feature>
<dbReference type="SMR" id="A0A1W6WNP3"/>
<dbReference type="PANTHER" id="PTHR11804:SF48">
    <property type="entry name" value="PUTATIVE-RELATED"/>
    <property type="match status" value="1"/>
</dbReference>
<dbReference type="InterPro" id="IPR045090">
    <property type="entry name" value="Pept_M3A_M3B"/>
</dbReference>
<evidence type="ECO:0000256" key="3">
    <source>
        <dbReference type="ARBA" id="ARBA00022801"/>
    </source>
</evidence>
<evidence type="ECO:0000313" key="9">
    <source>
        <dbReference type="Proteomes" id="UP000194143"/>
    </source>
</evidence>
<reference evidence="8 9" key="1">
    <citation type="submission" date="2017-04" db="EMBL/GenBank/DDBJ databases">
        <title>Complete Genome Sequence of Bacillus thuringiensis type Strain ATCC 10792.</title>
        <authorList>
            <person name="Oh D.-H."/>
            <person name="Park B.-J."/>
            <person name="Shuai W."/>
            <person name="Chelliah R."/>
        </authorList>
    </citation>
    <scope>NUCLEOTIDE SEQUENCE [LARGE SCALE GENOMIC DNA]</scope>
    <source>
        <strain evidence="8 9">ATCC 10792</strain>
    </source>
</reference>
<dbReference type="PANTHER" id="PTHR11804">
    <property type="entry name" value="PROTEASE M3 THIMET OLIGOPEPTIDASE-RELATED"/>
    <property type="match status" value="1"/>
</dbReference>
<accession>A0A1W6WNP3</accession>
<keyword evidence="2 6" id="KW-0479">Metal-binding</keyword>
<evidence type="ECO:0000256" key="5">
    <source>
        <dbReference type="ARBA" id="ARBA00023049"/>
    </source>
</evidence>
<gene>
    <name evidence="8" type="ORF">CAB88_14395</name>
</gene>
<evidence type="ECO:0000256" key="6">
    <source>
        <dbReference type="RuleBase" id="RU003435"/>
    </source>
</evidence>
<organism evidence="8 9">
    <name type="scientific">Bacillus thuringiensis</name>
    <dbReference type="NCBI Taxonomy" id="1428"/>
    <lineage>
        <taxon>Bacteria</taxon>
        <taxon>Bacillati</taxon>
        <taxon>Bacillota</taxon>
        <taxon>Bacilli</taxon>
        <taxon>Bacillales</taxon>
        <taxon>Bacillaceae</taxon>
        <taxon>Bacillus</taxon>
        <taxon>Bacillus cereus group</taxon>
    </lineage>
</organism>
<keyword evidence="4 6" id="KW-0862">Zinc</keyword>
<sequence>MLNDLESKLQSLLERNITSVSELESWLSEELSLNAEIEEELTINLIAMYRDTKDSNIRDIHMYNQNEIQPLLKRYNAKFDQKFRDCPFSDLLDEQKYGFMKKARFVKSEMFNEKNIALSVKEQELITKYREIMSNISINWEGEQKTYAYVKARIDNQNRAIREKAWYALCEARSIVKIEIDCIMKELVQLRNQMALNAGFNNYSEYAFKQKNRDYSIEDCYKFHESIEKCVVPIWKQLGSLFKKNLDVKTYRPWDLAPCNLQKSSFENYIDLLDGVEEMFRKTDSCFHEEFTHIREAGLIDVQERKNKASGAACFTLPHSKDVFIYSNFSPSFYAIHALIHELGHALHFYKQFNNESSMQERYLREEVAELYSLSLELLLMDKLTIFYTQEDDYKEVQRVQLYRTLSLLISSVSGDVFQHWLYTNPNHSPEERDEKYIELCKRYQYSSVDIAGVENEIGSSWFESFHFVQFPFYKIEYAIAQIGAIQLFQIYRENPEQAITFFKEGASSDWNLSIQEIYKNTGVAFDFSEERIQSTARAILDLINELK</sequence>
<protein>
    <submittedName>
        <fullName evidence="8">M3 family oligoendopeptidase</fullName>
    </submittedName>
</protein>
<evidence type="ECO:0000256" key="4">
    <source>
        <dbReference type="ARBA" id="ARBA00022833"/>
    </source>
</evidence>
<name>A0A1W6WNP3_BACTU</name>
<evidence type="ECO:0000256" key="1">
    <source>
        <dbReference type="ARBA" id="ARBA00022670"/>
    </source>
</evidence>
<comment type="similarity">
    <text evidence="6">Belongs to the peptidase M3 family.</text>
</comment>
<dbReference type="GO" id="GO:0046872">
    <property type="term" value="F:metal ion binding"/>
    <property type="evidence" value="ECO:0007669"/>
    <property type="project" value="UniProtKB-UniRule"/>
</dbReference>
<dbReference type="RefSeq" id="WP_000930875.1">
    <property type="nucleotide sequence ID" value="NZ_CP021061.1"/>
</dbReference>
<dbReference type="GeneID" id="67467138"/>
<keyword evidence="5 6" id="KW-0482">Metalloprotease</keyword>
<dbReference type="Gene3D" id="1.10.1370.30">
    <property type="match status" value="1"/>
</dbReference>